<sequence>MDRRKSLKTLLGGAVGTAIFTQVGCKDDGELVPGSKVGVEPTEGYGLRTAYEAERDERIRNDRFFTDFELETIGVLADIIVPEAEDHAKATDTGVVDFIEFMALDQPHVHQTRLRGGLAWINTESSQRYGGKAFIEATPEEQIAIVDDIAYPEVVKESEDDRLLPGVRFFDHLRFLVVTGFFTSKEGVKYIGYEGNQPNVWEGVPQEVQDKHGVSLDEKYLPLYVDQERRGIIAEWDDEGNLIT</sequence>
<accession>A0A840E9I5</accession>
<dbReference type="Pfam" id="PF13618">
    <property type="entry name" value="Gluconate_2-dh3"/>
    <property type="match status" value="1"/>
</dbReference>
<evidence type="ECO:0008006" key="3">
    <source>
        <dbReference type="Google" id="ProtNLM"/>
    </source>
</evidence>
<dbReference type="InterPro" id="IPR027056">
    <property type="entry name" value="Gluconate_2DH_su3"/>
</dbReference>
<protein>
    <recommendedName>
        <fullName evidence="3">Gluconate 2-dehydrogenase subunit 3 family protein</fullName>
    </recommendedName>
</protein>
<dbReference type="RefSeq" id="WP_183496835.1">
    <property type="nucleotide sequence ID" value="NZ_JACIFF010000009.1"/>
</dbReference>
<reference evidence="1 2" key="1">
    <citation type="submission" date="2020-08" db="EMBL/GenBank/DDBJ databases">
        <title>Genomic Encyclopedia of Type Strains, Phase IV (KMG-IV): sequencing the most valuable type-strain genomes for metagenomic binning, comparative biology and taxonomic classification.</title>
        <authorList>
            <person name="Goeker M."/>
        </authorList>
    </citation>
    <scope>NUCLEOTIDE SEQUENCE [LARGE SCALE GENOMIC DNA]</scope>
    <source>
        <strain evidence="1 2">DSM 105137</strain>
    </source>
</reference>
<proteinExistence type="predicted"/>
<keyword evidence="2" id="KW-1185">Reference proteome</keyword>
<comment type="caution">
    <text evidence="1">The sequence shown here is derived from an EMBL/GenBank/DDBJ whole genome shotgun (WGS) entry which is preliminary data.</text>
</comment>
<dbReference type="AlphaFoldDB" id="A0A840E9I5"/>
<evidence type="ECO:0000313" key="2">
    <source>
        <dbReference type="Proteomes" id="UP000576209"/>
    </source>
</evidence>
<evidence type="ECO:0000313" key="1">
    <source>
        <dbReference type="EMBL" id="MBB4080603.1"/>
    </source>
</evidence>
<name>A0A840E9I5_9BACT</name>
<dbReference type="Proteomes" id="UP000576209">
    <property type="component" value="Unassembled WGS sequence"/>
</dbReference>
<dbReference type="EMBL" id="JACIFF010000009">
    <property type="protein sequence ID" value="MBB4080603.1"/>
    <property type="molecule type" value="Genomic_DNA"/>
</dbReference>
<gene>
    <name evidence="1" type="ORF">GGR28_003238</name>
</gene>
<organism evidence="1 2">
    <name type="scientific">Neolewinella aquimaris</name>
    <dbReference type="NCBI Taxonomy" id="1835722"/>
    <lineage>
        <taxon>Bacteria</taxon>
        <taxon>Pseudomonadati</taxon>
        <taxon>Bacteroidota</taxon>
        <taxon>Saprospiria</taxon>
        <taxon>Saprospirales</taxon>
        <taxon>Lewinellaceae</taxon>
        <taxon>Neolewinella</taxon>
    </lineage>
</organism>